<protein>
    <submittedName>
        <fullName evidence="1">Uncharacterized protein</fullName>
    </submittedName>
</protein>
<accession>A0A0E9SN17</accession>
<reference evidence="1" key="1">
    <citation type="submission" date="2014-11" db="EMBL/GenBank/DDBJ databases">
        <authorList>
            <person name="Amaro Gonzalez C."/>
        </authorList>
    </citation>
    <scope>NUCLEOTIDE SEQUENCE</scope>
</reference>
<sequence length="44" mass="4640">MGPGLSAQLDYLSSSVSSMVSNTSRVYACVAVHDPTCSVYLMVL</sequence>
<dbReference type="AlphaFoldDB" id="A0A0E9SN17"/>
<dbReference type="EMBL" id="GBXM01066512">
    <property type="protein sequence ID" value="JAH42065.1"/>
    <property type="molecule type" value="Transcribed_RNA"/>
</dbReference>
<name>A0A0E9SN17_ANGAN</name>
<evidence type="ECO:0000313" key="1">
    <source>
        <dbReference type="EMBL" id="JAH42065.1"/>
    </source>
</evidence>
<reference evidence="1" key="2">
    <citation type="journal article" date="2015" name="Fish Shellfish Immunol.">
        <title>Early steps in the European eel (Anguilla anguilla)-Vibrio vulnificus interaction in the gills: Role of the RtxA13 toxin.</title>
        <authorList>
            <person name="Callol A."/>
            <person name="Pajuelo D."/>
            <person name="Ebbesson L."/>
            <person name="Teles M."/>
            <person name="MacKenzie S."/>
            <person name="Amaro C."/>
        </authorList>
    </citation>
    <scope>NUCLEOTIDE SEQUENCE</scope>
</reference>
<proteinExistence type="predicted"/>
<organism evidence="1">
    <name type="scientific">Anguilla anguilla</name>
    <name type="common">European freshwater eel</name>
    <name type="synonym">Muraena anguilla</name>
    <dbReference type="NCBI Taxonomy" id="7936"/>
    <lineage>
        <taxon>Eukaryota</taxon>
        <taxon>Metazoa</taxon>
        <taxon>Chordata</taxon>
        <taxon>Craniata</taxon>
        <taxon>Vertebrata</taxon>
        <taxon>Euteleostomi</taxon>
        <taxon>Actinopterygii</taxon>
        <taxon>Neopterygii</taxon>
        <taxon>Teleostei</taxon>
        <taxon>Anguilliformes</taxon>
        <taxon>Anguillidae</taxon>
        <taxon>Anguilla</taxon>
    </lineage>
</organism>